<reference evidence="3 4" key="1">
    <citation type="journal article" date="2021" name="Elife">
        <title>Chloroplast acquisition without the gene transfer in kleptoplastic sea slugs, Plakobranchus ocellatus.</title>
        <authorList>
            <person name="Maeda T."/>
            <person name="Takahashi S."/>
            <person name="Yoshida T."/>
            <person name="Shimamura S."/>
            <person name="Takaki Y."/>
            <person name="Nagai Y."/>
            <person name="Toyoda A."/>
            <person name="Suzuki Y."/>
            <person name="Arimoto A."/>
            <person name="Ishii H."/>
            <person name="Satoh N."/>
            <person name="Nishiyama T."/>
            <person name="Hasebe M."/>
            <person name="Maruyama T."/>
            <person name="Minagawa J."/>
            <person name="Obokata J."/>
            <person name="Shigenobu S."/>
        </authorList>
    </citation>
    <scope>NUCLEOTIDE SEQUENCE [LARGE SCALE GENOMIC DNA]</scope>
</reference>
<dbReference type="InterPro" id="IPR058912">
    <property type="entry name" value="HTH_animal"/>
</dbReference>
<evidence type="ECO:0000259" key="2">
    <source>
        <dbReference type="PROSITE" id="PS50878"/>
    </source>
</evidence>
<gene>
    <name evidence="3" type="ORF">ElyMa_005807200</name>
</gene>
<evidence type="ECO:0000256" key="1">
    <source>
        <dbReference type="SAM" id="MobiDB-lite"/>
    </source>
</evidence>
<evidence type="ECO:0000313" key="3">
    <source>
        <dbReference type="EMBL" id="GFR76685.1"/>
    </source>
</evidence>
<proteinExistence type="predicted"/>
<protein>
    <recommendedName>
        <fullName evidence="2">Reverse transcriptase domain-containing protein</fullName>
    </recommendedName>
</protein>
<dbReference type="PANTHER" id="PTHR21301">
    <property type="entry name" value="REVERSE TRANSCRIPTASE"/>
    <property type="match status" value="1"/>
</dbReference>
<evidence type="ECO:0000313" key="4">
    <source>
        <dbReference type="Proteomes" id="UP000762676"/>
    </source>
</evidence>
<accession>A0AAV4FWK9</accession>
<comment type="caution">
    <text evidence="3">The sequence shown here is derived from an EMBL/GenBank/DDBJ whole genome shotgun (WGS) entry which is preliminary data.</text>
</comment>
<dbReference type="EMBL" id="BMAT01011649">
    <property type="protein sequence ID" value="GFR76685.1"/>
    <property type="molecule type" value="Genomic_DNA"/>
</dbReference>
<feature type="domain" description="Reverse transcriptase" evidence="2">
    <location>
        <begin position="1"/>
        <end position="178"/>
    </location>
</feature>
<dbReference type="Proteomes" id="UP000762676">
    <property type="component" value="Unassembled WGS sequence"/>
</dbReference>
<feature type="region of interest" description="Disordered" evidence="1">
    <location>
        <begin position="246"/>
        <end position="277"/>
    </location>
</feature>
<dbReference type="PROSITE" id="PS50878">
    <property type="entry name" value="RT_POL"/>
    <property type="match status" value="1"/>
</dbReference>
<name>A0AAV4FWK9_9GAST</name>
<dbReference type="PANTHER" id="PTHR21301:SF10">
    <property type="entry name" value="REVERSE TRANSCRIPTASE DOMAIN-CONTAINING PROTEIN"/>
    <property type="match status" value="1"/>
</dbReference>
<dbReference type="Pfam" id="PF26215">
    <property type="entry name" value="HTH_animal"/>
    <property type="match status" value="1"/>
</dbReference>
<keyword evidence="4" id="KW-1185">Reference proteome</keyword>
<dbReference type="AlphaFoldDB" id="A0AAV4FWK9"/>
<organism evidence="3 4">
    <name type="scientific">Elysia marginata</name>
    <dbReference type="NCBI Taxonomy" id="1093978"/>
    <lineage>
        <taxon>Eukaryota</taxon>
        <taxon>Metazoa</taxon>
        <taxon>Spiralia</taxon>
        <taxon>Lophotrochozoa</taxon>
        <taxon>Mollusca</taxon>
        <taxon>Gastropoda</taxon>
        <taxon>Heterobranchia</taxon>
        <taxon>Euthyneura</taxon>
        <taxon>Panpulmonata</taxon>
        <taxon>Sacoglossa</taxon>
        <taxon>Placobranchoidea</taxon>
        <taxon>Plakobranchidae</taxon>
        <taxon>Elysia</taxon>
    </lineage>
</organism>
<dbReference type="InterPro" id="IPR000477">
    <property type="entry name" value="RT_dom"/>
</dbReference>
<sequence>MDFLWKVHIINNSGPLPPDTMVCTRDISGLYTNIPHEEGIAACRTALEAGRERGAKPSSSFLCRLLHPILSLTSSLSLTTRKLQVHGTAMGTCTAPTVANIFMGTIETGLFCAFPDKPLVWLRYKDDIFLIWTHGRTKLESFIAHANTFHATIKFTSNISDTQIPFLDVMVSLYNNTLHTDLYSKPTDAFNYLHWSSCHPFHTKSSIPYSLAFRLRRICSCEETLTRRLTELTEHLTRRSFPLKHTQKAMHKAKETPRSTAIQRRRLPETQKKPQNSICHHIQPSTTQHFFCP</sequence>